<keyword evidence="2" id="KW-1185">Reference proteome</keyword>
<organism evidence="1 2">
    <name type="scientific">Lindgomyces ingoldianus</name>
    <dbReference type="NCBI Taxonomy" id="673940"/>
    <lineage>
        <taxon>Eukaryota</taxon>
        <taxon>Fungi</taxon>
        <taxon>Dikarya</taxon>
        <taxon>Ascomycota</taxon>
        <taxon>Pezizomycotina</taxon>
        <taxon>Dothideomycetes</taxon>
        <taxon>Pleosporomycetidae</taxon>
        <taxon>Pleosporales</taxon>
        <taxon>Lindgomycetaceae</taxon>
        <taxon>Lindgomyces</taxon>
    </lineage>
</organism>
<dbReference type="EMBL" id="MU003517">
    <property type="protein sequence ID" value="KAF2468101.1"/>
    <property type="molecule type" value="Genomic_DNA"/>
</dbReference>
<comment type="caution">
    <text evidence="1">The sequence shown here is derived from an EMBL/GenBank/DDBJ whole genome shotgun (WGS) entry which is preliminary data.</text>
</comment>
<reference evidence="1" key="1">
    <citation type="journal article" date="2020" name="Stud. Mycol.">
        <title>101 Dothideomycetes genomes: a test case for predicting lifestyles and emergence of pathogens.</title>
        <authorList>
            <person name="Haridas S."/>
            <person name="Albert R."/>
            <person name="Binder M."/>
            <person name="Bloem J."/>
            <person name="Labutti K."/>
            <person name="Salamov A."/>
            <person name="Andreopoulos B."/>
            <person name="Baker S."/>
            <person name="Barry K."/>
            <person name="Bills G."/>
            <person name="Bluhm B."/>
            <person name="Cannon C."/>
            <person name="Castanera R."/>
            <person name="Culley D."/>
            <person name="Daum C."/>
            <person name="Ezra D."/>
            <person name="Gonzalez J."/>
            <person name="Henrissat B."/>
            <person name="Kuo A."/>
            <person name="Liang C."/>
            <person name="Lipzen A."/>
            <person name="Lutzoni F."/>
            <person name="Magnuson J."/>
            <person name="Mondo S."/>
            <person name="Nolan M."/>
            <person name="Ohm R."/>
            <person name="Pangilinan J."/>
            <person name="Park H.-J."/>
            <person name="Ramirez L."/>
            <person name="Alfaro M."/>
            <person name="Sun H."/>
            <person name="Tritt A."/>
            <person name="Yoshinaga Y."/>
            <person name="Zwiers L.-H."/>
            <person name="Turgeon B."/>
            <person name="Goodwin S."/>
            <person name="Spatafora J."/>
            <person name="Crous P."/>
            <person name="Grigoriev I."/>
        </authorList>
    </citation>
    <scope>NUCLEOTIDE SEQUENCE</scope>
    <source>
        <strain evidence="1">ATCC 200398</strain>
    </source>
</reference>
<dbReference type="Proteomes" id="UP000799755">
    <property type="component" value="Unassembled WGS sequence"/>
</dbReference>
<sequence>MKGWNDSEQVLSTAQRRNRRPVASFLAGSLVGILITSGLLSTFPSLSGRLVPSAISQYGIRYSYPASATFEWSDIEATEQLEFHPCYSGYGGFECAKLKLPLDYFNETYPNETISLALVKLPAKVPVTDPRYGGPILINPGGPGGSGILLALGGAYQLQTIVDPIEGPNETPLGAKYFDIIGFDPRGIGLTEPAAVCLPDGPSIWSWMLREKSEGILGSSDAALGRLWSMTHAFGSSCKQVAEDEDGPDIKQYMTTASVARDMLELAEKHAAYVEDQSASKKPAHGNLHCNRRPEPVKLQYWGFSYGTYLGSTFASMFPDRVGRLILDGVVNSDDYNQSLGNGSLHDAEKVMNSFYTYCINVGPKSCPLATHTSTATDVKERTQSIISSLYHNPLPIVTATGPEVFSYSDIKSLAFSSLYLPAIIFPLLAQVLVAVEAGSGSALNLLVEAFRPSHVYQCPLNSSTPAVQVLTDTPGIAILCSDGYDQSSENTDSFKKYWHELAHTSPTSGSIWAMLRMKCAAWKIRAVYRFKGEFGGKTSHPILWIGNTADPVTPLKSARIMGERFVGSVVLTQDSAGHCSISTPTPCTLNHIRNYFQFGTLPPQNTICIPPTSPFSLNSTRPRSPFYDVELTKIILGVDDLPPAGFATPGADAFVEEQVDVLELANRVHTDEVLAKDIEARMEAAKHVQRFFAEENVQWKFLRSQRADELLSAFIHDDI</sequence>
<accession>A0ACB6QMH9</accession>
<name>A0ACB6QMH9_9PLEO</name>
<evidence type="ECO:0000313" key="1">
    <source>
        <dbReference type="EMBL" id="KAF2468101.1"/>
    </source>
</evidence>
<proteinExistence type="predicted"/>
<protein>
    <submittedName>
        <fullName evidence="1">Uncharacterized protein</fullName>
    </submittedName>
</protein>
<gene>
    <name evidence="1" type="ORF">BDR25DRAFT_344411</name>
</gene>
<evidence type="ECO:0000313" key="2">
    <source>
        <dbReference type="Proteomes" id="UP000799755"/>
    </source>
</evidence>